<dbReference type="AlphaFoldDB" id="A0A382MEV0"/>
<evidence type="ECO:0000313" key="1">
    <source>
        <dbReference type="EMBL" id="SVC46585.1"/>
    </source>
</evidence>
<name>A0A382MEV0_9ZZZZ</name>
<sequence length="92" mass="10684">MGKLSCFILSIFFIITPIYAQFGSIKINFDDRLLRSDEKHDLVNLKEDIRQFYVHTSWDKEYSDLEIPLHIQLVFEGAAAKGNVKTYLCKAL</sequence>
<organism evidence="1">
    <name type="scientific">marine metagenome</name>
    <dbReference type="NCBI Taxonomy" id="408172"/>
    <lineage>
        <taxon>unclassified sequences</taxon>
        <taxon>metagenomes</taxon>
        <taxon>ecological metagenomes</taxon>
    </lineage>
</organism>
<proteinExistence type="predicted"/>
<accession>A0A382MEV0</accession>
<reference evidence="1" key="1">
    <citation type="submission" date="2018-05" db="EMBL/GenBank/DDBJ databases">
        <authorList>
            <person name="Lanie J.A."/>
            <person name="Ng W.-L."/>
            <person name="Kazmierczak K.M."/>
            <person name="Andrzejewski T.M."/>
            <person name="Davidsen T.M."/>
            <person name="Wayne K.J."/>
            <person name="Tettelin H."/>
            <person name="Glass J.I."/>
            <person name="Rusch D."/>
            <person name="Podicherti R."/>
            <person name="Tsui H.-C.T."/>
            <person name="Winkler M.E."/>
        </authorList>
    </citation>
    <scope>NUCLEOTIDE SEQUENCE</scope>
</reference>
<feature type="non-terminal residue" evidence="1">
    <location>
        <position position="92"/>
    </location>
</feature>
<dbReference type="EMBL" id="UINC01092742">
    <property type="protein sequence ID" value="SVC46585.1"/>
    <property type="molecule type" value="Genomic_DNA"/>
</dbReference>
<gene>
    <name evidence="1" type="ORF">METZ01_LOCUS299439</name>
</gene>
<protein>
    <submittedName>
        <fullName evidence="1">Uncharacterized protein</fullName>
    </submittedName>
</protein>